<dbReference type="Gene3D" id="3.40.50.150">
    <property type="entry name" value="Vaccinia Virus protein VP39"/>
    <property type="match status" value="1"/>
</dbReference>
<dbReference type="InterPro" id="IPR029063">
    <property type="entry name" value="SAM-dependent_MTases_sf"/>
</dbReference>
<evidence type="ECO:0000313" key="13">
    <source>
        <dbReference type="Proteomes" id="UP000007014"/>
    </source>
</evidence>
<feature type="region of interest" description="Disordered" evidence="9">
    <location>
        <begin position="289"/>
        <end position="312"/>
    </location>
</feature>
<accession>M1UXS4</accession>
<evidence type="ECO:0000256" key="4">
    <source>
        <dbReference type="ARBA" id="ARBA00022490"/>
    </source>
</evidence>
<dbReference type="Gramene" id="CMT343CT">
    <property type="protein sequence ID" value="CMT343CT"/>
    <property type="gene ID" value="CMT343C"/>
</dbReference>
<reference evidence="12 13" key="2">
    <citation type="journal article" date="2007" name="BMC Biol.">
        <title>A 100%-complete sequence reveals unusually simple genomic features in the hot-spring red alga Cyanidioschyzon merolae.</title>
        <authorList>
            <person name="Nozaki H."/>
            <person name="Takano H."/>
            <person name="Misumi O."/>
            <person name="Terasawa K."/>
            <person name="Matsuzaki M."/>
            <person name="Maruyama S."/>
            <person name="Nishida K."/>
            <person name="Yagisawa F."/>
            <person name="Yoshida Y."/>
            <person name="Fujiwara T."/>
            <person name="Takio S."/>
            <person name="Tamura K."/>
            <person name="Chung S.J."/>
            <person name="Nakamura S."/>
            <person name="Kuroiwa H."/>
            <person name="Tanaka K."/>
            <person name="Sato N."/>
            <person name="Kuroiwa T."/>
        </authorList>
    </citation>
    <scope>NUCLEOTIDE SEQUENCE [LARGE SCALE GENOMIC DNA]</scope>
    <source>
        <strain evidence="12 13">10D</strain>
    </source>
</reference>
<dbReference type="HOGENOM" id="CLU_055194_0_2_1"/>
<keyword evidence="8" id="KW-0539">Nucleus</keyword>
<comment type="similarity">
    <text evidence="3">Belongs to the class I-like SAM-binding methyltransferase superfamily. BUD23/WBSCR22 family.</text>
</comment>
<name>M1UXS4_CYAM1</name>
<protein>
    <submittedName>
        <fullName evidence="12">Uncharacterized protein</fullName>
    </submittedName>
</protein>
<dbReference type="STRING" id="280699.M1UXS4"/>
<dbReference type="GO" id="GO:0005730">
    <property type="term" value="C:nucleolus"/>
    <property type="evidence" value="ECO:0007669"/>
    <property type="project" value="UniProtKB-ARBA"/>
</dbReference>
<proteinExistence type="inferred from homology"/>
<dbReference type="SUPFAM" id="SSF53335">
    <property type="entry name" value="S-adenosyl-L-methionine-dependent methyltransferases"/>
    <property type="match status" value="1"/>
</dbReference>
<dbReference type="PANTHER" id="PTHR12734">
    <property type="entry name" value="METHYLTRANSFERASE-RELATED"/>
    <property type="match status" value="1"/>
</dbReference>
<dbReference type="Pfam" id="PF12589">
    <property type="entry name" value="WBS_methylT"/>
    <property type="match status" value="1"/>
</dbReference>
<keyword evidence="13" id="KW-1185">Reference proteome</keyword>
<evidence type="ECO:0000259" key="10">
    <source>
        <dbReference type="Pfam" id="PF12589"/>
    </source>
</evidence>
<evidence type="ECO:0000256" key="9">
    <source>
        <dbReference type="SAM" id="MobiDB-lite"/>
    </source>
</evidence>
<dbReference type="KEGG" id="cme:CYME_CMT343C"/>
<dbReference type="InterPro" id="IPR022238">
    <property type="entry name" value="Bud23_C"/>
</dbReference>
<comment type="subcellular location">
    <subcellularLocation>
        <location evidence="2">Cytoplasm</location>
    </subcellularLocation>
    <subcellularLocation>
        <location evidence="1">Nucleus</location>
    </subcellularLocation>
</comment>
<dbReference type="GO" id="GO:0005737">
    <property type="term" value="C:cytoplasm"/>
    <property type="evidence" value="ECO:0007669"/>
    <property type="project" value="UniProtKB-SubCell"/>
</dbReference>
<dbReference type="OMA" id="KHYLVVQ"/>
<evidence type="ECO:0000256" key="6">
    <source>
        <dbReference type="ARBA" id="ARBA00022679"/>
    </source>
</evidence>
<evidence type="ECO:0000256" key="3">
    <source>
        <dbReference type="ARBA" id="ARBA00005547"/>
    </source>
</evidence>
<dbReference type="Pfam" id="PF13649">
    <property type="entry name" value="Methyltransf_25"/>
    <property type="match status" value="1"/>
</dbReference>
<dbReference type="OrthoDB" id="2877at2759"/>
<evidence type="ECO:0000256" key="5">
    <source>
        <dbReference type="ARBA" id="ARBA00022603"/>
    </source>
</evidence>
<dbReference type="PANTHER" id="PTHR12734:SF0">
    <property type="entry name" value="18S RRNA (GUANINE-N(7))-METHYLTRANSFERASE-RELATED"/>
    <property type="match status" value="1"/>
</dbReference>
<keyword evidence="6" id="KW-0808">Transferase</keyword>
<evidence type="ECO:0000313" key="12">
    <source>
        <dbReference type="EMBL" id="BAM83301.1"/>
    </source>
</evidence>
<feature type="domain" description="Methyltransferase" evidence="11">
    <location>
        <begin position="58"/>
        <end position="133"/>
    </location>
</feature>
<dbReference type="GO" id="GO:0016435">
    <property type="term" value="F:rRNA (guanine) methyltransferase activity"/>
    <property type="evidence" value="ECO:0007669"/>
    <property type="project" value="InterPro"/>
</dbReference>
<evidence type="ECO:0000259" key="11">
    <source>
        <dbReference type="Pfam" id="PF13649"/>
    </source>
</evidence>
<dbReference type="InterPro" id="IPR041698">
    <property type="entry name" value="Methyltransf_25"/>
</dbReference>
<evidence type="ECO:0000256" key="8">
    <source>
        <dbReference type="ARBA" id="ARBA00023242"/>
    </source>
</evidence>
<dbReference type="InterPro" id="IPR039769">
    <property type="entry name" value="Bud23-like"/>
</dbReference>
<dbReference type="AlphaFoldDB" id="M1UXS4"/>
<dbReference type="Proteomes" id="UP000007014">
    <property type="component" value="Chromosome 20"/>
</dbReference>
<dbReference type="RefSeq" id="XP_005539337.1">
    <property type="nucleotide sequence ID" value="XM_005539280.1"/>
</dbReference>
<evidence type="ECO:0000256" key="1">
    <source>
        <dbReference type="ARBA" id="ARBA00004123"/>
    </source>
</evidence>
<keyword evidence="7" id="KW-0949">S-adenosyl-L-methionine</keyword>
<evidence type="ECO:0000256" key="7">
    <source>
        <dbReference type="ARBA" id="ARBA00022691"/>
    </source>
</evidence>
<feature type="domain" description="18S rRNA (guanine(1575)-N(7))-methyltransferase Bud23 C-terminal" evidence="10">
    <location>
        <begin position="254"/>
        <end position="309"/>
    </location>
</feature>
<evidence type="ECO:0000256" key="2">
    <source>
        <dbReference type="ARBA" id="ARBA00004496"/>
    </source>
</evidence>
<organism evidence="12 13">
    <name type="scientific">Cyanidioschyzon merolae (strain NIES-3377 / 10D)</name>
    <name type="common">Unicellular red alga</name>
    <dbReference type="NCBI Taxonomy" id="280699"/>
    <lineage>
        <taxon>Eukaryota</taxon>
        <taxon>Rhodophyta</taxon>
        <taxon>Bangiophyceae</taxon>
        <taxon>Cyanidiales</taxon>
        <taxon>Cyanidiaceae</taxon>
        <taxon>Cyanidioschyzon</taxon>
    </lineage>
</organism>
<dbReference type="GeneID" id="16998058"/>
<dbReference type="GO" id="GO:0070476">
    <property type="term" value="P:rRNA (guanine-N7)-methylation"/>
    <property type="evidence" value="ECO:0007669"/>
    <property type="project" value="InterPro"/>
</dbReference>
<gene>
    <name evidence="12" type="ORF">CYME_CMT343C</name>
</gene>
<dbReference type="EMBL" id="AP006502">
    <property type="protein sequence ID" value="BAM83301.1"/>
    <property type="molecule type" value="Genomic_DNA"/>
</dbReference>
<sequence length="312" mass="34819">MAQRPENKAPPQVFYDPKEARKYIYHTHTVEVQTRLAERALELLDLDPSTLEQGPALILDLGCGTGLSGDVLSRAGHLWVGLDIAAAMLSVAVERDVDGDLIQLDLGAGLPFQIGCFDGAVSISVLQWLCHADASDQDPRKRLFTFFMTLYACLRRGARAVFQFYPSHERQVAFIFAQAKRAGFDGGLVVDYPNSTRAKKFYLVLQAGPAERATTMRQQALSPAVARRFVEPMTDDVSEDEASLCETRAPAGNTAIAAVPKNRQQNVSRKSVHRRVQSVRRLIEKQRLRRLRQGKPVRPLSKYSGRKRSSHF</sequence>
<dbReference type="CDD" id="cd02440">
    <property type="entry name" value="AdoMet_MTases"/>
    <property type="match status" value="1"/>
</dbReference>
<dbReference type="FunFam" id="3.40.50.150:FF:000017">
    <property type="entry name" value="probable 18S rRNA (Guanine-N(7))-methyltransferase"/>
    <property type="match status" value="1"/>
</dbReference>
<keyword evidence="5" id="KW-0489">Methyltransferase</keyword>
<dbReference type="eggNOG" id="KOG1541">
    <property type="taxonomic scope" value="Eukaryota"/>
</dbReference>
<reference evidence="12 13" key="1">
    <citation type="journal article" date="2004" name="Nature">
        <title>Genome sequence of the ultrasmall unicellular red alga Cyanidioschyzon merolae 10D.</title>
        <authorList>
            <person name="Matsuzaki M."/>
            <person name="Misumi O."/>
            <person name="Shin-i T."/>
            <person name="Maruyama S."/>
            <person name="Takahara M."/>
            <person name="Miyagishima S."/>
            <person name="Mori T."/>
            <person name="Nishida K."/>
            <person name="Yagisawa F."/>
            <person name="Nishida K."/>
            <person name="Yoshida Y."/>
            <person name="Nishimura Y."/>
            <person name="Nakao S."/>
            <person name="Kobayashi T."/>
            <person name="Momoyama Y."/>
            <person name="Higashiyama T."/>
            <person name="Minoda A."/>
            <person name="Sano M."/>
            <person name="Nomoto H."/>
            <person name="Oishi K."/>
            <person name="Hayashi H."/>
            <person name="Ohta F."/>
            <person name="Nishizaka S."/>
            <person name="Haga S."/>
            <person name="Miura S."/>
            <person name="Morishita T."/>
            <person name="Kabeya Y."/>
            <person name="Terasawa K."/>
            <person name="Suzuki Y."/>
            <person name="Ishii Y."/>
            <person name="Asakawa S."/>
            <person name="Takano H."/>
            <person name="Ohta N."/>
            <person name="Kuroiwa H."/>
            <person name="Tanaka K."/>
            <person name="Shimizu N."/>
            <person name="Sugano S."/>
            <person name="Sato N."/>
            <person name="Nozaki H."/>
            <person name="Ogasawara N."/>
            <person name="Kohara Y."/>
            <person name="Kuroiwa T."/>
        </authorList>
    </citation>
    <scope>NUCLEOTIDE SEQUENCE [LARGE SCALE GENOMIC DNA]</scope>
    <source>
        <strain evidence="12 13">10D</strain>
    </source>
</reference>
<keyword evidence="4" id="KW-0963">Cytoplasm</keyword>